<dbReference type="PANTHER" id="PTHR30250:SF10">
    <property type="entry name" value="LIPOPOLYSACCHARIDE BIOSYNTHESIS PROTEIN WZXC"/>
    <property type="match status" value="1"/>
</dbReference>
<protein>
    <submittedName>
        <fullName evidence="8">Polysaccharide biosynthesis protein</fullName>
    </submittedName>
</protein>
<evidence type="ECO:0000256" key="1">
    <source>
        <dbReference type="ARBA" id="ARBA00004651"/>
    </source>
</evidence>
<feature type="transmembrane region" description="Helical" evidence="7">
    <location>
        <begin position="233"/>
        <end position="253"/>
    </location>
</feature>
<feature type="transmembrane region" description="Helical" evidence="7">
    <location>
        <begin position="293"/>
        <end position="315"/>
    </location>
</feature>
<evidence type="ECO:0000256" key="7">
    <source>
        <dbReference type="SAM" id="Phobius"/>
    </source>
</evidence>
<comment type="similarity">
    <text evidence="2">Belongs to the polysaccharide synthase family.</text>
</comment>
<feature type="transmembrane region" description="Helical" evidence="7">
    <location>
        <begin position="366"/>
        <end position="390"/>
    </location>
</feature>
<comment type="subcellular location">
    <subcellularLocation>
        <location evidence="1">Cell membrane</location>
        <topology evidence="1">Multi-pass membrane protein</topology>
    </subcellularLocation>
</comment>
<dbReference type="InterPro" id="IPR050833">
    <property type="entry name" value="Poly_Biosynth_Transport"/>
</dbReference>
<dbReference type="PANTHER" id="PTHR30250">
    <property type="entry name" value="PST FAMILY PREDICTED COLANIC ACID TRANSPORTER"/>
    <property type="match status" value="1"/>
</dbReference>
<evidence type="ECO:0000313" key="9">
    <source>
        <dbReference type="Proteomes" id="UP000287247"/>
    </source>
</evidence>
<evidence type="ECO:0000313" key="8">
    <source>
        <dbReference type="EMBL" id="GBF81430.1"/>
    </source>
</evidence>
<feature type="transmembrane region" description="Helical" evidence="7">
    <location>
        <begin position="416"/>
        <end position="436"/>
    </location>
</feature>
<feature type="transmembrane region" description="Helical" evidence="7">
    <location>
        <begin position="149"/>
        <end position="166"/>
    </location>
</feature>
<evidence type="ECO:0000256" key="6">
    <source>
        <dbReference type="ARBA" id="ARBA00023136"/>
    </source>
</evidence>
<sequence length="449" mass="50917">MSSIKQKAISGTIWTLIGYGGAQVLRLGSNIILTRLLVPELFGLMALVNTFIQGLNLFSDIGVRPSIIRSPRGDDPIFINTAWTLTVIRGFILWFACCVIAWPVAHFYGKYQFLWLLPIVGLTTIMSGFASTALATLNRKMDIEKITKYQFIIQSISISVMIVWAYFQRSIWALIAGTLISSFINMVMSHRLEPKISNRFAWDQESLKELISFGRWIFVATAMAFLADQADTLMLGKFLSLEMLGVYIIAFTFSDLPRKAFRQVSQQIMMPIIAQQIDLPREILRAKILKARWLILVALAVIVSLLFCGGDFIILTLYDKRYKEAAWMLPLLSLGLWPLMLSITVDKSLYALGKPFYPALGNCFKFLYMLLFLPMAFLNFGFLGAIWVIVLNDFPYYITINFKLWKEKLSCLSQDLQATLLLVALIIIEITIRNLLGFGSPIDGLKVYL</sequence>
<evidence type="ECO:0000256" key="4">
    <source>
        <dbReference type="ARBA" id="ARBA00022692"/>
    </source>
</evidence>
<gene>
    <name evidence="8" type="ORF">AsFPU1_2843</name>
</gene>
<keyword evidence="4 7" id="KW-0812">Transmembrane</keyword>
<reference evidence="9" key="1">
    <citation type="submission" date="2017-05" db="EMBL/GenBank/DDBJ databases">
        <title>Physiological properties and genetic analysis related to exopolysaccharide production of fresh-water unicellular cyanobacterium Aphanothece sacrum, Suizenji Nori, that has been cultured as a food source in Japan.</title>
        <authorList>
            <person name="Kanesaki Y."/>
            <person name="Yoshikawa S."/>
            <person name="Ohki K."/>
        </authorList>
    </citation>
    <scope>NUCLEOTIDE SEQUENCE [LARGE SCALE GENOMIC DNA]</scope>
    <source>
        <strain evidence="9">FPU1</strain>
    </source>
</reference>
<evidence type="ECO:0000256" key="5">
    <source>
        <dbReference type="ARBA" id="ARBA00022989"/>
    </source>
</evidence>
<dbReference type="AlphaFoldDB" id="A0A401IJS7"/>
<feature type="transmembrane region" description="Helical" evidence="7">
    <location>
        <begin position="210"/>
        <end position="227"/>
    </location>
</feature>
<dbReference type="RefSeq" id="WP_124975463.1">
    <property type="nucleotide sequence ID" value="NZ_BDQK01000013.1"/>
</dbReference>
<keyword evidence="5 7" id="KW-1133">Transmembrane helix</keyword>
<keyword evidence="6 7" id="KW-0472">Membrane</keyword>
<evidence type="ECO:0000256" key="2">
    <source>
        <dbReference type="ARBA" id="ARBA00007430"/>
    </source>
</evidence>
<dbReference type="EMBL" id="BDQK01000013">
    <property type="protein sequence ID" value="GBF81430.1"/>
    <property type="molecule type" value="Genomic_DNA"/>
</dbReference>
<organism evidence="8 9">
    <name type="scientific">Aphanothece sacrum FPU1</name>
    <dbReference type="NCBI Taxonomy" id="1920663"/>
    <lineage>
        <taxon>Bacteria</taxon>
        <taxon>Bacillati</taxon>
        <taxon>Cyanobacteriota</taxon>
        <taxon>Cyanophyceae</taxon>
        <taxon>Oscillatoriophycideae</taxon>
        <taxon>Chroococcales</taxon>
        <taxon>Aphanothecaceae</taxon>
        <taxon>Aphanothece</taxon>
    </lineage>
</organism>
<proteinExistence type="inferred from homology"/>
<feature type="transmembrane region" description="Helical" evidence="7">
    <location>
        <begin position="114"/>
        <end position="137"/>
    </location>
</feature>
<evidence type="ECO:0000256" key="3">
    <source>
        <dbReference type="ARBA" id="ARBA00022475"/>
    </source>
</evidence>
<feature type="transmembrane region" description="Helical" evidence="7">
    <location>
        <begin position="327"/>
        <end position="345"/>
    </location>
</feature>
<keyword evidence="3" id="KW-1003">Cell membrane</keyword>
<comment type="caution">
    <text evidence="8">The sequence shown here is derived from an EMBL/GenBank/DDBJ whole genome shotgun (WGS) entry which is preliminary data.</text>
</comment>
<dbReference type="GO" id="GO:0005886">
    <property type="term" value="C:plasma membrane"/>
    <property type="evidence" value="ECO:0007669"/>
    <property type="project" value="UniProtKB-SubCell"/>
</dbReference>
<dbReference type="Proteomes" id="UP000287247">
    <property type="component" value="Unassembled WGS sequence"/>
</dbReference>
<keyword evidence="9" id="KW-1185">Reference proteome</keyword>
<feature type="transmembrane region" description="Helical" evidence="7">
    <location>
        <begin position="78"/>
        <end position="102"/>
    </location>
</feature>
<accession>A0A401IJS7</accession>
<dbReference type="OrthoDB" id="9770347at2"/>
<name>A0A401IJS7_APHSA</name>
<dbReference type="Pfam" id="PF13440">
    <property type="entry name" value="Polysacc_synt_3"/>
    <property type="match status" value="1"/>
</dbReference>
<feature type="transmembrane region" description="Helical" evidence="7">
    <location>
        <begin position="172"/>
        <end position="189"/>
    </location>
</feature>